<comment type="caution">
    <text evidence="11">The sequence shown here is derived from an EMBL/GenBank/DDBJ whole genome shotgun (WGS) entry which is preliminary data.</text>
</comment>
<dbReference type="HAMAP" id="MF_01331_B">
    <property type="entry name" value="Ribosomal_uL22_B"/>
    <property type="match status" value="1"/>
</dbReference>
<comment type="function">
    <text evidence="7 10">This protein binds specifically to 23S rRNA; its binding is stimulated by other ribosomal proteins, e.g., L4, L17, and L20. It is important during the early stages of 50S assembly. It makes multiple contacts with different domains of the 23S rRNA in the assembled 50S subunit and ribosome.</text>
</comment>
<dbReference type="NCBIfam" id="TIGR01044">
    <property type="entry name" value="rplV_bact"/>
    <property type="match status" value="1"/>
</dbReference>
<evidence type="ECO:0000256" key="1">
    <source>
        <dbReference type="ARBA" id="ARBA00009451"/>
    </source>
</evidence>
<sequence length="128" mass="13881">MRNQSSNGNKSMEVKSTYKYARVSAKKARDVAREIQGLPVSSALDALNFTPKKSAALIAKTLKSAIANAENNFELDADELIVKEATVGEGPTFKRFKPRARGSAGAIRKRTSHIFITLAPKAEAESTK</sequence>
<dbReference type="GO" id="GO:0003735">
    <property type="term" value="F:structural constituent of ribosome"/>
    <property type="evidence" value="ECO:0007669"/>
    <property type="project" value="InterPro"/>
</dbReference>
<dbReference type="Pfam" id="PF00237">
    <property type="entry name" value="Ribosomal_L22"/>
    <property type="match status" value="1"/>
</dbReference>
<reference evidence="11 12" key="1">
    <citation type="submission" date="2016-12" db="EMBL/GenBank/DDBJ databases">
        <title>Study of bacterial adaptation to deep sea.</title>
        <authorList>
            <person name="Song J."/>
            <person name="Yoshizawa S."/>
            <person name="Kogure K."/>
        </authorList>
    </citation>
    <scope>NUCLEOTIDE SEQUENCE [LARGE SCALE GENOMIC DNA]</scope>
    <source>
        <strain evidence="11 12">SAORIC-165</strain>
    </source>
</reference>
<keyword evidence="5 7" id="KW-0687">Ribonucleoprotein</keyword>
<organism evidence="11 12">
    <name type="scientific">Rubritalea profundi</name>
    <dbReference type="NCBI Taxonomy" id="1658618"/>
    <lineage>
        <taxon>Bacteria</taxon>
        <taxon>Pseudomonadati</taxon>
        <taxon>Verrucomicrobiota</taxon>
        <taxon>Verrucomicrobiia</taxon>
        <taxon>Verrucomicrobiales</taxon>
        <taxon>Rubritaleaceae</taxon>
        <taxon>Rubritalea</taxon>
    </lineage>
</organism>
<dbReference type="InterPro" id="IPR005727">
    <property type="entry name" value="Ribosomal_uL22_bac/chlpt-type"/>
</dbReference>
<keyword evidence="12" id="KW-1185">Reference proteome</keyword>
<keyword evidence="3 7" id="KW-0694">RNA-binding</keyword>
<evidence type="ECO:0000256" key="7">
    <source>
        <dbReference type="HAMAP-Rule" id="MF_01331"/>
    </source>
</evidence>
<dbReference type="PANTHER" id="PTHR13501:SF8">
    <property type="entry name" value="LARGE RIBOSOMAL SUBUNIT PROTEIN UL22M"/>
    <property type="match status" value="1"/>
</dbReference>
<evidence type="ECO:0000256" key="10">
    <source>
        <dbReference type="RuleBase" id="RU004008"/>
    </source>
</evidence>
<dbReference type="GO" id="GO:0006412">
    <property type="term" value="P:translation"/>
    <property type="evidence" value="ECO:0007669"/>
    <property type="project" value="UniProtKB-UniRule"/>
</dbReference>
<comment type="similarity">
    <text evidence="1 7 8">Belongs to the universal ribosomal protein uL22 family.</text>
</comment>
<dbReference type="SUPFAM" id="SSF54843">
    <property type="entry name" value="Ribosomal protein L22"/>
    <property type="match status" value="1"/>
</dbReference>
<dbReference type="CDD" id="cd00336">
    <property type="entry name" value="Ribosomal_L22"/>
    <property type="match status" value="1"/>
</dbReference>
<accession>A0A2S7U4A0</accession>
<keyword evidence="2 7" id="KW-0699">rRNA-binding</keyword>
<dbReference type="InterPro" id="IPR047867">
    <property type="entry name" value="Ribosomal_uL22_bac/org-type"/>
</dbReference>
<evidence type="ECO:0000256" key="3">
    <source>
        <dbReference type="ARBA" id="ARBA00022884"/>
    </source>
</evidence>
<gene>
    <name evidence="7" type="primary">rplV</name>
    <name evidence="11" type="ORF">BSZ32_11105</name>
</gene>
<evidence type="ECO:0000313" key="12">
    <source>
        <dbReference type="Proteomes" id="UP000239907"/>
    </source>
</evidence>
<dbReference type="EMBL" id="MQWA01000001">
    <property type="protein sequence ID" value="PQJ28983.1"/>
    <property type="molecule type" value="Genomic_DNA"/>
</dbReference>
<evidence type="ECO:0000256" key="9">
    <source>
        <dbReference type="RuleBase" id="RU004006"/>
    </source>
</evidence>
<keyword evidence="4 7" id="KW-0689">Ribosomal protein</keyword>
<protein>
    <recommendedName>
        <fullName evidence="6 7">Large ribosomal subunit protein uL22</fullName>
    </recommendedName>
</protein>
<name>A0A2S7U4A0_9BACT</name>
<evidence type="ECO:0000313" key="11">
    <source>
        <dbReference type="EMBL" id="PQJ28983.1"/>
    </source>
</evidence>
<dbReference type="InterPro" id="IPR001063">
    <property type="entry name" value="Ribosomal_uL22"/>
</dbReference>
<evidence type="ECO:0000256" key="2">
    <source>
        <dbReference type="ARBA" id="ARBA00022730"/>
    </source>
</evidence>
<dbReference type="Gene3D" id="3.90.470.10">
    <property type="entry name" value="Ribosomal protein L22/L17"/>
    <property type="match status" value="1"/>
</dbReference>
<dbReference type="PROSITE" id="PS00464">
    <property type="entry name" value="RIBOSOMAL_L22"/>
    <property type="match status" value="1"/>
</dbReference>
<dbReference type="AlphaFoldDB" id="A0A2S7U4A0"/>
<dbReference type="Proteomes" id="UP000239907">
    <property type="component" value="Unassembled WGS sequence"/>
</dbReference>
<dbReference type="InterPro" id="IPR036394">
    <property type="entry name" value="Ribosomal_uL22_sf"/>
</dbReference>
<comment type="function">
    <text evidence="7">The globular domain of the protein is located near the polypeptide exit tunnel on the outside of the subunit, while an extended beta-hairpin is found that lines the wall of the exit tunnel in the center of the 70S ribosome.</text>
</comment>
<evidence type="ECO:0000256" key="4">
    <source>
        <dbReference type="ARBA" id="ARBA00022980"/>
    </source>
</evidence>
<evidence type="ECO:0000256" key="5">
    <source>
        <dbReference type="ARBA" id="ARBA00023274"/>
    </source>
</evidence>
<comment type="subunit">
    <text evidence="7 9">Part of the 50S ribosomal subunit.</text>
</comment>
<dbReference type="GO" id="GO:0022625">
    <property type="term" value="C:cytosolic large ribosomal subunit"/>
    <property type="evidence" value="ECO:0007669"/>
    <property type="project" value="TreeGrafter"/>
</dbReference>
<dbReference type="PANTHER" id="PTHR13501">
    <property type="entry name" value="CHLOROPLAST 50S RIBOSOMAL PROTEIN L22-RELATED"/>
    <property type="match status" value="1"/>
</dbReference>
<evidence type="ECO:0000256" key="8">
    <source>
        <dbReference type="RuleBase" id="RU004005"/>
    </source>
</evidence>
<evidence type="ECO:0000256" key="6">
    <source>
        <dbReference type="ARBA" id="ARBA00035207"/>
    </source>
</evidence>
<dbReference type="GO" id="GO:0019843">
    <property type="term" value="F:rRNA binding"/>
    <property type="evidence" value="ECO:0007669"/>
    <property type="project" value="UniProtKB-UniRule"/>
</dbReference>
<dbReference type="InterPro" id="IPR018260">
    <property type="entry name" value="Ribosomal_uL22_CS"/>
</dbReference>
<proteinExistence type="inferred from homology"/>